<evidence type="ECO:0000256" key="5">
    <source>
        <dbReference type="ARBA" id="ARBA00038359"/>
    </source>
</evidence>
<feature type="transmembrane region" description="Helical" evidence="7">
    <location>
        <begin position="225"/>
        <end position="249"/>
    </location>
</feature>
<evidence type="ECO:0000256" key="2">
    <source>
        <dbReference type="ARBA" id="ARBA00022692"/>
    </source>
</evidence>
<feature type="transmembrane region" description="Helical" evidence="7">
    <location>
        <begin position="83"/>
        <end position="106"/>
    </location>
</feature>
<name>A0A6A6J3S5_9PLEO</name>
<protein>
    <recommendedName>
        <fullName evidence="8">Rhodopsin domain-containing protein</fullName>
    </recommendedName>
</protein>
<evidence type="ECO:0000256" key="1">
    <source>
        <dbReference type="ARBA" id="ARBA00004141"/>
    </source>
</evidence>
<dbReference type="InterPro" id="IPR052337">
    <property type="entry name" value="SAT4-like"/>
</dbReference>
<evidence type="ECO:0000256" key="3">
    <source>
        <dbReference type="ARBA" id="ARBA00022989"/>
    </source>
</evidence>
<sequence length="489" mass="53324">MGPDAGRLGSSAFANPGHNRLLQVKSAPIVVRPIACEPTTNGPSAVDIFASASFVQAFISSLSVSAGPSSFYSRETVCSHPSFLIRTNTVVLAFTLVAGVVVFLRLFTRGLLLRKVGYEDAWIAVAMVLSIGLTVTIALQVQNGLGRHISELSPREMIDSQKISILVQYLKVFSTLRFRIICCVVLGFIVVYGTWTLFGSIFLCFPVDFFWDKSIPGGKCLNQEVVWFSNAGVNIAQDVVILFLPLPVLRKLAIPSRQKKALIVVFALGGLVCLISIIRLYSLVAISNSTDPTFDNPPAAILSAVETNVGILCACLPALRPLLSAVMPAYFPEVSRYTNVRAHDEERPRHMRNPSGDSRPYTSGGASKWTHSRTASNSTRSFSRNESELEDMHPSQNLRAGTGRRVNGPPPPLMLDSGEHRHYMNPLRMSPFTPVVPNLPTLPENMATVGSVEPTLSNLSTPRTARWTSRTPAFHKPLPITPFPIMPGS</sequence>
<keyword evidence="10" id="KW-1185">Reference proteome</keyword>
<comment type="similarity">
    <text evidence="5">Belongs to the SAT4 family.</text>
</comment>
<accession>A0A6A6J3S5</accession>
<keyword evidence="3 7" id="KW-1133">Transmembrane helix</keyword>
<evidence type="ECO:0000256" key="6">
    <source>
        <dbReference type="SAM" id="MobiDB-lite"/>
    </source>
</evidence>
<keyword evidence="2 7" id="KW-0812">Transmembrane</keyword>
<dbReference type="PANTHER" id="PTHR33048">
    <property type="entry name" value="PTH11-LIKE INTEGRAL MEMBRANE PROTEIN (AFU_ORTHOLOGUE AFUA_5G11245)"/>
    <property type="match status" value="1"/>
</dbReference>
<dbReference type="AlphaFoldDB" id="A0A6A6J3S5"/>
<feature type="transmembrane region" description="Helical" evidence="7">
    <location>
        <begin position="261"/>
        <end position="281"/>
    </location>
</feature>
<feature type="region of interest" description="Disordered" evidence="6">
    <location>
        <begin position="342"/>
        <end position="410"/>
    </location>
</feature>
<dbReference type="Pfam" id="PF20684">
    <property type="entry name" value="Fung_rhodopsin"/>
    <property type="match status" value="1"/>
</dbReference>
<dbReference type="GO" id="GO:0016020">
    <property type="term" value="C:membrane"/>
    <property type="evidence" value="ECO:0007669"/>
    <property type="project" value="UniProtKB-SubCell"/>
</dbReference>
<dbReference type="OrthoDB" id="444631at2759"/>
<evidence type="ECO:0000256" key="4">
    <source>
        <dbReference type="ARBA" id="ARBA00023136"/>
    </source>
</evidence>
<evidence type="ECO:0000256" key="7">
    <source>
        <dbReference type="SAM" id="Phobius"/>
    </source>
</evidence>
<dbReference type="GeneID" id="54579748"/>
<dbReference type="RefSeq" id="XP_033692011.1">
    <property type="nucleotide sequence ID" value="XM_033826418.1"/>
</dbReference>
<reference evidence="9" key="1">
    <citation type="journal article" date="2020" name="Stud. Mycol.">
        <title>101 Dothideomycetes genomes: a test case for predicting lifestyles and emergence of pathogens.</title>
        <authorList>
            <person name="Haridas S."/>
            <person name="Albert R."/>
            <person name="Binder M."/>
            <person name="Bloem J."/>
            <person name="Labutti K."/>
            <person name="Salamov A."/>
            <person name="Andreopoulos B."/>
            <person name="Baker S."/>
            <person name="Barry K."/>
            <person name="Bills G."/>
            <person name="Bluhm B."/>
            <person name="Cannon C."/>
            <person name="Castanera R."/>
            <person name="Culley D."/>
            <person name="Daum C."/>
            <person name="Ezra D."/>
            <person name="Gonzalez J."/>
            <person name="Henrissat B."/>
            <person name="Kuo A."/>
            <person name="Liang C."/>
            <person name="Lipzen A."/>
            <person name="Lutzoni F."/>
            <person name="Magnuson J."/>
            <person name="Mondo S."/>
            <person name="Nolan M."/>
            <person name="Ohm R."/>
            <person name="Pangilinan J."/>
            <person name="Park H.-J."/>
            <person name="Ramirez L."/>
            <person name="Alfaro M."/>
            <person name="Sun H."/>
            <person name="Tritt A."/>
            <person name="Yoshinaga Y."/>
            <person name="Zwiers L.-H."/>
            <person name="Turgeon B."/>
            <person name="Goodwin S."/>
            <person name="Spatafora J."/>
            <person name="Crous P."/>
            <person name="Grigoriev I."/>
        </authorList>
    </citation>
    <scope>NUCLEOTIDE SEQUENCE</scope>
    <source>
        <strain evidence="9">CBS 122368</strain>
    </source>
</reference>
<feature type="transmembrane region" description="Helical" evidence="7">
    <location>
        <begin position="121"/>
        <end position="141"/>
    </location>
</feature>
<organism evidence="9 10">
    <name type="scientific">Trematosphaeria pertusa</name>
    <dbReference type="NCBI Taxonomy" id="390896"/>
    <lineage>
        <taxon>Eukaryota</taxon>
        <taxon>Fungi</taxon>
        <taxon>Dikarya</taxon>
        <taxon>Ascomycota</taxon>
        <taxon>Pezizomycotina</taxon>
        <taxon>Dothideomycetes</taxon>
        <taxon>Pleosporomycetidae</taxon>
        <taxon>Pleosporales</taxon>
        <taxon>Massarineae</taxon>
        <taxon>Trematosphaeriaceae</taxon>
        <taxon>Trematosphaeria</taxon>
    </lineage>
</organism>
<evidence type="ECO:0000313" key="9">
    <source>
        <dbReference type="EMBL" id="KAF2257007.1"/>
    </source>
</evidence>
<keyword evidence="4 7" id="KW-0472">Membrane</keyword>
<dbReference type="PANTHER" id="PTHR33048:SF47">
    <property type="entry name" value="INTEGRAL MEMBRANE PROTEIN-RELATED"/>
    <property type="match status" value="1"/>
</dbReference>
<dbReference type="InterPro" id="IPR049326">
    <property type="entry name" value="Rhodopsin_dom_fungi"/>
</dbReference>
<evidence type="ECO:0000259" key="8">
    <source>
        <dbReference type="Pfam" id="PF20684"/>
    </source>
</evidence>
<dbReference type="EMBL" id="ML987189">
    <property type="protein sequence ID" value="KAF2257007.1"/>
    <property type="molecule type" value="Genomic_DNA"/>
</dbReference>
<dbReference type="Proteomes" id="UP000800094">
    <property type="component" value="Unassembled WGS sequence"/>
</dbReference>
<feature type="transmembrane region" description="Helical" evidence="7">
    <location>
        <begin position="180"/>
        <end position="205"/>
    </location>
</feature>
<gene>
    <name evidence="9" type="ORF">BU26DRAFT_499584</name>
</gene>
<comment type="subcellular location">
    <subcellularLocation>
        <location evidence="1">Membrane</location>
        <topology evidence="1">Multi-pass membrane protein</topology>
    </subcellularLocation>
</comment>
<proteinExistence type="inferred from homology"/>
<feature type="compositionally biased region" description="Basic and acidic residues" evidence="6">
    <location>
        <begin position="383"/>
        <end position="393"/>
    </location>
</feature>
<feature type="domain" description="Rhodopsin" evidence="8">
    <location>
        <begin position="104"/>
        <end position="324"/>
    </location>
</feature>
<feature type="compositionally biased region" description="Polar residues" evidence="6">
    <location>
        <begin position="372"/>
        <end position="382"/>
    </location>
</feature>
<evidence type="ECO:0000313" key="10">
    <source>
        <dbReference type="Proteomes" id="UP000800094"/>
    </source>
</evidence>